<dbReference type="SUPFAM" id="SSF56655">
    <property type="entry name" value="Carbohydrate phosphatase"/>
    <property type="match status" value="1"/>
</dbReference>
<sequence>MVSKTVKIHELINTCVILAQRSAPAVRQVQRSGSFNIVQKGISSLDVCSEADLIMHKTISHNLKQLYSHVKTICEEDDSASPMHIRPNFQPDQVIKKRTTRPVFTPEILSNSSKLRRTQYKKHLNELIQLNPEFIHASDVQRGLENNFQDEYDQKDLTIWIDPLDGSSGLAEGHTEHLTCIIGVAVKNRPLFGIVHKPFSPDKSSNTGRTLVGVPQCGLFSVNNCGGKSSEPQSIHVEPFSIGESSINQEDFQPRVCGSHNKNQYKMNHIIQALQPQSVERVAGSGNKFVHLAENRSDYYLNFVPGFKNWDMCGSEAILSARFGVVTDAYQKPIQYNEDSQSHTIKTGIIAAKNKDIYQVCKQRIEDSTQMSLELNQHMIATEALQIKLRRKLEQQLQGGIQESRLYPSF</sequence>
<dbReference type="OrthoDB" id="289714at2759"/>
<protein>
    <recommendedName>
        <fullName evidence="2">3'(2'),5'-bisphosphate nucleotidase</fullName>
        <ecNumber evidence="2">3.1.3.7</ecNumber>
    </recommendedName>
</protein>
<evidence type="ECO:0000256" key="1">
    <source>
        <dbReference type="ARBA" id="ARBA00009759"/>
    </source>
</evidence>
<comment type="similarity">
    <text evidence="1">Belongs to the inositol monophosphatase superfamily.</text>
</comment>
<keyword evidence="5" id="KW-1185">Reference proteome</keyword>
<feature type="binding site" evidence="3">
    <location>
        <position position="165"/>
    </location>
    <ligand>
        <name>Mg(2+)</name>
        <dbReference type="ChEBI" id="CHEBI:18420"/>
        <label>1</label>
        <note>catalytic</note>
    </ligand>
</feature>
<name>A0A077ZMQ6_STYLE</name>
<proteinExistence type="inferred from homology"/>
<dbReference type="PANTHER" id="PTHR43028:SF5">
    <property type="entry name" value="3'(2'),5'-BISPHOSPHATE NUCLEOTIDASE 1"/>
    <property type="match status" value="1"/>
</dbReference>
<gene>
    <name evidence="4" type="primary">Contig6397.g6844</name>
    <name evidence="4" type="ORF">STYLEM_159</name>
</gene>
<feature type="binding site" evidence="3">
    <location>
        <position position="164"/>
    </location>
    <ligand>
        <name>Mg(2+)</name>
        <dbReference type="ChEBI" id="CHEBI:18420"/>
        <label>1</label>
        <note>catalytic</note>
    </ligand>
</feature>
<feature type="binding site" evidence="3">
    <location>
        <position position="75"/>
    </location>
    <ligand>
        <name>Mg(2+)</name>
        <dbReference type="ChEBI" id="CHEBI:18420"/>
        <label>1</label>
        <note>catalytic</note>
    </ligand>
</feature>
<comment type="cofactor">
    <cofactor evidence="3">
        <name>Mg(2+)</name>
        <dbReference type="ChEBI" id="CHEBI:18420"/>
    </cofactor>
</comment>
<dbReference type="InterPro" id="IPR000760">
    <property type="entry name" value="Inositol_monophosphatase-like"/>
</dbReference>
<dbReference type="OMA" id="ENNGHED"/>
<organism evidence="4 5">
    <name type="scientific">Stylonychia lemnae</name>
    <name type="common">Ciliate</name>
    <dbReference type="NCBI Taxonomy" id="5949"/>
    <lineage>
        <taxon>Eukaryota</taxon>
        <taxon>Sar</taxon>
        <taxon>Alveolata</taxon>
        <taxon>Ciliophora</taxon>
        <taxon>Intramacronucleata</taxon>
        <taxon>Spirotrichea</taxon>
        <taxon>Stichotrichia</taxon>
        <taxon>Sporadotrichida</taxon>
        <taxon>Oxytrichidae</taxon>
        <taxon>Stylonychinae</taxon>
        <taxon>Stylonychia</taxon>
    </lineage>
</organism>
<dbReference type="EC" id="3.1.3.7" evidence="2"/>
<dbReference type="Gene3D" id="3.40.190.80">
    <property type="match status" value="1"/>
</dbReference>
<evidence type="ECO:0000313" key="5">
    <source>
        <dbReference type="Proteomes" id="UP000039865"/>
    </source>
</evidence>
<evidence type="ECO:0000313" key="4">
    <source>
        <dbReference type="EMBL" id="CDW71218.1"/>
    </source>
</evidence>
<evidence type="ECO:0000256" key="3">
    <source>
        <dbReference type="PIRSR" id="PIRSR600760-2"/>
    </source>
</evidence>
<dbReference type="InParanoid" id="A0A077ZMQ6"/>
<feature type="binding site" evidence="3">
    <location>
        <position position="162"/>
    </location>
    <ligand>
        <name>Mg(2+)</name>
        <dbReference type="ChEBI" id="CHEBI:18420"/>
        <label>1</label>
        <note>catalytic</note>
    </ligand>
</feature>
<dbReference type="Pfam" id="PF00459">
    <property type="entry name" value="Inositol_P"/>
    <property type="match status" value="1"/>
</dbReference>
<dbReference type="EMBL" id="CCKQ01000150">
    <property type="protein sequence ID" value="CDW71218.1"/>
    <property type="molecule type" value="Genomic_DNA"/>
</dbReference>
<reference evidence="4 5" key="1">
    <citation type="submission" date="2014-06" db="EMBL/GenBank/DDBJ databases">
        <authorList>
            <person name="Swart Estienne"/>
        </authorList>
    </citation>
    <scope>NUCLEOTIDE SEQUENCE [LARGE SCALE GENOMIC DNA]</scope>
    <source>
        <strain evidence="4 5">130c</strain>
    </source>
</reference>
<dbReference type="Gene3D" id="3.30.540.10">
    <property type="entry name" value="Fructose-1,6-Bisphosphatase, subunit A, domain 1"/>
    <property type="match status" value="1"/>
</dbReference>
<keyword evidence="3" id="KW-0460">Magnesium</keyword>
<dbReference type="InterPro" id="IPR050725">
    <property type="entry name" value="CysQ/Inositol_MonoPase"/>
</dbReference>
<keyword evidence="3" id="KW-0479">Metal-binding</keyword>
<dbReference type="Proteomes" id="UP000039865">
    <property type="component" value="Unassembled WGS sequence"/>
</dbReference>
<feature type="binding site" evidence="3">
    <location>
        <position position="311"/>
    </location>
    <ligand>
        <name>Mg(2+)</name>
        <dbReference type="ChEBI" id="CHEBI:18420"/>
        <label>1</label>
        <note>catalytic</note>
    </ligand>
</feature>
<dbReference type="GO" id="GO:0046872">
    <property type="term" value="F:metal ion binding"/>
    <property type="evidence" value="ECO:0007669"/>
    <property type="project" value="UniProtKB-KW"/>
</dbReference>
<accession>A0A077ZMQ6</accession>
<dbReference type="AlphaFoldDB" id="A0A077ZMQ6"/>
<dbReference type="GO" id="GO:0008441">
    <property type="term" value="F:3'(2'),5'-bisphosphate nucleotidase activity"/>
    <property type="evidence" value="ECO:0007669"/>
    <property type="project" value="UniProtKB-EC"/>
</dbReference>
<dbReference type="PANTHER" id="PTHR43028">
    <property type="entry name" value="3'(2'),5'-BISPHOSPHATE NUCLEOTIDASE 1"/>
    <property type="match status" value="1"/>
</dbReference>
<evidence type="ECO:0000256" key="2">
    <source>
        <dbReference type="ARBA" id="ARBA00012633"/>
    </source>
</evidence>